<feature type="domain" description="TLC" evidence="7">
    <location>
        <begin position="67"/>
        <end position="303"/>
    </location>
</feature>
<gene>
    <name evidence="8" type="ORF">ST47_g4439</name>
</gene>
<feature type="transmembrane region" description="Helical" evidence="6">
    <location>
        <begin position="198"/>
        <end position="218"/>
    </location>
</feature>
<dbReference type="STRING" id="5454.A0A163FKU0"/>
<organism evidence="8 9">
    <name type="scientific">Didymella rabiei</name>
    <name type="common">Chickpea ascochyta blight fungus</name>
    <name type="synonym">Mycosphaerella rabiei</name>
    <dbReference type="NCBI Taxonomy" id="5454"/>
    <lineage>
        <taxon>Eukaryota</taxon>
        <taxon>Fungi</taxon>
        <taxon>Dikarya</taxon>
        <taxon>Ascomycota</taxon>
        <taxon>Pezizomycotina</taxon>
        <taxon>Dothideomycetes</taxon>
        <taxon>Pleosporomycetidae</taxon>
        <taxon>Pleosporales</taxon>
        <taxon>Pleosporineae</taxon>
        <taxon>Didymellaceae</taxon>
        <taxon>Ascochyta</taxon>
    </lineage>
</organism>
<protein>
    <submittedName>
        <fullName evidence="8">Integral component of membrane</fullName>
    </submittedName>
</protein>
<dbReference type="Pfam" id="PF03798">
    <property type="entry name" value="TRAM_LAG1_CLN8"/>
    <property type="match status" value="1"/>
</dbReference>
<keyword evidence="2 5" id="KW-0812">Transmembrane</keyword>
<dbReference type="EMBL" id="JYNV01000158">
    <property type="protein sequence ID" value="KZM24424.1"/>
    <property type="molecule type" value="Genomic_DNA"/>
</dbReference>
<evidence type="ECO:0000256" key="1">
    <source>
        <dbReference type="ARBA" id="ARBA00004141"/>
    </source>
</evidence>
<dbReference type="PROSITE" id="PS50922">
    <property type="entry name" value="TLC"/>
    <property type="match status" value="1"/>
</dbReference>
<evidence type="ECO:0000256" key="6">
    <source>
        <dbReference type="SAM" id="Phobius"/>
    </source>
</evidence>
<dbReference type="InterPro" id="IPR006634">
    <property type="entry name" value="TLC-dom"/>
</dbReference>
<feature type="transmembrane region" description="Helical" evidence="6">
    <location>
        <begin position="270"/>
        <end position="291"/>
    </location>
</feature>
<dbReference type="Proteomes" id="UP000076837">
    <property type="component" value="Unassembled WGS sequence"/>
</dbReference>
<evidence type="ECO:0000256" key="5">
    <source>
        <dbReference type="PROSITE-ProRule" id="PRU00205"/>
    </source>
</evidence>
<feature type="transmembrane region" description="Helical" evidence="6">
    <location>
        <begin position="109"/>
        <end position="128"/>
    </location>
</feature>
<dbReference type="GO" id="GO:0055088">
    <property type="term" value="P:lipid homeostasis"/>
    <property type="evidence" value="ECO:0007669"/>
    <property type="project" value="TreeGrafter"/>
</dbReference>
<dbReference type="GO" id="GO:0005783">
    <property type="term" value="C:endoplasmic reticulum"/>
    <property type="evidence" value="ECO:0007669"/>
    <property type="project" value="TreeGrafter"/>
</dbReference>
<keyword evidence="3 6" id="KW-1133">Transmembrane helix</keyword>
<dbReference type="PANTHER" id="PTHR13439">
    <property type="entry name" value="CT120 PROTEIN"/>
    <property type="match status" value="1"/>
</dbReference>
<sequence length="314" mass="35466">MRDPIPPPPLLVQLSQPLADKLGLKTMPYHVHEMLLGFLAYHLILYGLLPAISRLVCPKTYASFNKRTRLNWNIHWVSMIQALFINGAALYVIFTDPERKEMDWKGRLWGYTPASGMVQGFAAGYFLWDLQVCVQHFSICGVGALVHAIGALAITCIGFKPFGNYYGLSFILYELSTPFLNVHWFCDKLRLTGSKLQLYNGIALLFTFFACRVMWGTYQSVLIYSDMYKALTTPTSQLTSLLLDDDVCGRNASSKTFGGPVSCEITELPIWLVTIYLLGNTALSILNVYWFSQMVKAVRKRFVPAEEVEAKKSQ</sequence>
<comment type="subcellular location">
    <subcellularLocation>
        <location evidence="1">Membrane</location>
        <topology evidence="1">Multi-pass membrane protein</topology>
    </subcellularLocation>
</comment>
<feature type="transmembrane region" description="Helical" evidence="6">
    <location>
        <begin position="74"/>
        <end position="94"/>
    </location>
</feature>
<evidence type="ECO:0000313" key="9">
    <source>
        <dbReference type="Proteomes" id="UP000076837"/>
    </source>
</evidence>
<name>A0A163FKU0_DIDRA</name>
<feature type="transmembrane region" description="Helical" evidence="6">
    <location>
        <begin position="34"/>
        <end position="53"/>
    </location>
</feature>
<reference evidence="8 9" key="1">
    <citation type="journal article" date="2016" name="Sci. Rep.">
        <title>Draft genome sequencing and secretome analysis of fungal phytopathogen Ascochyta rabiei provides insight into the necrotrophic effector repertoire.</title>
        <authorList>
            <person name="Verma S."/>
            <person name="Gazara R.K."/>
            <person name="Nizam S."/>
            <person name="Parween S."/>
            <person name="Chattopadhyay D."/>
            <person name="Verma P.K."/>
        </authorList>
    </citation>
    <scope>NUCLEOTIDE SEQUENCE [LARGE SCALE GENOMIC DNA]</scope>
    <source>
        <strain evidence="8 9">ArDII</strain>
    </source>
</reference>
<feature type="transmembrane region" description="Helical" evidence="6">
    <location>
        <begin position="166"/>
        <end position="186"/>
    </location>
</feature>
<keyword evidence="4 5" id="KW-0472">Membrane</keyword>
<dbReference type="SMART" id="SM00724">
    <property type="entry name" value="TLC"/>
    <property type="match status" value="1"/>
</dbReference>
<evidence type="ECO:0000256" key="3">
    <source>
        <dbReference type="ARBA" id="ARBA00022989"/>
    </source>
</evidence>
<evidence type="ECO:0000259" key="7">
    <source>
        <dbReference type="PROSITE" id="PS50922"/>
    </source>
</evidence>
<evidence type="ECO:0000313" key="8">
    <source>
        <dbReference type="EMBL" id="KZM24424.1"/>
    </source>
</evidence>
<dbReference type="InterPro" id="IPR050846">
    <property type="entry name" value="TLCD"/>
</dbReference>
<evidence type="ECO:0000256" key="2">
    <source>
        <dbReference type="ARBA" id="ARBA00022692"/>
    </source>
</evidence>
<keyword evidence="9" id="KW-1185">Reference proteome</keyword>
<evidence type="ECO:0000256" key="4">
    <source>
        <dbReference type="ARBA" id="ARBA00023136"/>
    </source>
</evidence>
<dbReference type="PANTHER" id="PTHR13439:SF0">
    <property type="entry name" value="TOPOISOMERASE I DAMAGE AFFECTED PROTEIN 4"/>
    <property type="match status" value="1"/>
</dbReference>
<dbReference type="AlphaFoldDB" id="A0A163FKU0"/>
<proteinExistence type="predicted"/>
<accession>A0A163FKU0</accession>
<feature type="transmembrane region" description="Helical" evidence="6">
    <location>
        <begin position="140"/>
        <end position="160"/>
    </location>
</feature>
<dbReference type="GO" id="GO:0016020">
    <property type="term" value="C:membrane"/>
    <property type="evidence" value="ECO:0007669"/>
    <property type="project" value="UniProtKB-SubCell"/>
</dbReference>
<comment type="caution">
    <text evidence="8">The sequence shown here is derived from an EMBL/GenBank/DDBJ whole genome shotgun (WGS) entry which is preliminary data.</text>
</comment>